<evidence type="ECO:0000313" key="11">
    <source>
        <dbReference type="EMBL" id="MBB6251345.1"/>
    </source>
</evidence>
<dbReference type="InterPro" id="IPR023214">
    <property type="entry name" value="HAD_sf"/>
</dbReference>
<evidence type="ECO:0000256" key="9">
    <source>
        <dbReference type="ARBA" id="ARBA00023277"/>
    </source>
</evidence>
<dbReference type="Pfam" id="PF13419">
    <property type="entry name" value="HAD_2"/>
    <property type="match status" value="1"/>
</dbReference>
<evidence type="ECO:0000256" key="2">
    <source>
        <dbReference type="ARBA" id="ARBA00001946"/>
    </source>
</evidence>
<dbReference type="Proteomes" id="UP000539175">
    <property type="component" value="Unassembled WGS sequence"/>
</dbReference>
<gene>
    <name evidence="11" type="ORF">FHS74_001890</name>
</gene>
<dbReference type="AlphaFoldDB" id="A0A7X0AWG4"/>
<feature type="binding site" evidence="10">
    <location>
        <position position="185"/>
    </location>
    <ligand>
        <name>Mg(2+)</name>
        <dbReference type="ChEBI" id="CHEBI:18420"/>
    </ligand>
</feature>
<comment type="caution">
    <text evidence="11">The sequence shown here is derived from an EMBL/GenBank/DDBJ whole genome shotgun (WGS) entry which is preliminary data.</text>
</comment>
<dbReference type="Gene3D" id="3.40.50.1000">
    <property type="entry name" value="HAD superfamily/HAD-like"/>
    <property type="match status" value="1"/>
</dbReference>
<dbReference type="GO" id="GO:0046872">
    <property type="term" value="F:metal ion binding"/>
    <property type="evidence" value="ECO:0007669"/>
    <property type="project" value="UniProtKB-KW"/>
</dbReference>
<comment type="similarity">
    <text evidence="4 10">Belongs to the HAD-like hydrolase superfamily. CbbY/CbbZ/Gph/YieH family.</text>
</comment>
<feature type="binding site" evidence="10">
    <location>
        <position position="24"/>
    </location>
    <ligand>
        <name>Mg(2+)</name>
        <dbReference type="ChEBI" id="CHEBI:18420"/>
    </ligand>
</feature>
<dbReference type="EC" id="3.1.3.18" evidence="5 10"/>
<keyword evidence="8 10" id="KW-0460">Magnesium</keyword>
<feature type="active site" description="Nucleophile" evidence="10">
    <location>
        <position position="24"/>
    </location>
</feature>
<dbReference type="SFLD" id="SFLDS00003">
    <property type="entry name" value="Haloacid_Dehalogenase"/>
    <property type="match status" value="1"/>
</dbReference>
<evidence type="ECO:0000313" key="12">
    <source>
        <dbReference type="Proteomes" id="UP000539175"/>
    </source>
</evidence>
<dbReference type="Gene3D" id="1.10.150.240">
    <property type="entry name" value="Putative phosphatase, domain 2"/>
    <property type="match status" value="1"/>
</dbReference>
<dbReference type="GO" id="GO:0046295">
    <property type="term" value="P:glycolate biosynthetic process"/>
    <property type="evidence" value="ECO:0007669"/>
    <property type="project" value="UniProtKB-UniRule"/>
</dbReference>
<name>A0A7X0AWG4_9PROT</name>
<comment type="function">
    <text evidence="10">Specifically catalyzes the dephosphorylation of 2-phosphoglycolate. Is involved in the dissimilation of the intracellular 2-phosphoglycolate formed during the DNA repair of 3'-phosphoglycolate ends, a major class of DNA lesions induced by oxidative stress.</text>
</comment>
<dbReference type="FunFam" id="3.40.50.1000:FF:000022">
    <property type="entry name" value="Phosphoglycolate phosphatase"/>
    <property type="match status" value="1"/>
</dbReference>
<dbReference type="InterPro" id="IPR041492">
    <property type="entry name" value="HAD_2"/>
</dbReference>
<dbReference type="PANTHER" id="PTHR43434:SF1">
    <property type="entry name" value="PHOSPHOGLYCOLATE PHOSPHATASE"/>
    <property type="match status" value="1"/>
</dbReference>
<dbReference type="PANTHER" id="PTHR43434">
    <property type="entry name" value="PHOSPHOGLYCOLATE PHOSPHATASE"/>
    <property type="match status" value="1"/>
</dbReference>
<dbReference type="InterPro" id="IPR050155">
    <property type="entry name" value="HAD-like_hydrolase_sf"/>
</dbReference>
<dbReference type="NCBIfam" id="TIGR01549">
    <property type="entry name" value="HAD-SF-IA-v1"/>
    <property type="match status" value="1"/>
</dbReference>
<evidence type="ECO:0000256" key="6">
    <source>
        <dbReference type="ARBA" id="ARBA00022723"/>
    </source>
</evidence>
<dbReference type="GO" id="GO:0005975">
    <property type="term" value="P:carbohydrate metabolic process"/>
    <property type="evidence" value="ECO:0007669"/>
    <property type="project" value="InterPro"/>
</dbReference>
<protein>
    <recommendedName>
        <fullName evidence="5 10">Phosphoglycolate phosphatase</fullName>
        <shortName evidence="10">PGP</shortName>
        <shortName evidence="10">PGPase</shortName>
        <ecNumber evidence="5 10">3.1.3.18</ecNumber>
    </recommendedName>
</protein>
<evidence type="ECO:0000256" key="5">
    <source>
        <dbReference type="ARBA" id="ARBA00013078"/>
    </source>
</evidence>
<keyword evidence="7 10" id="KW-0378">Hydrolase</keyword>
<reference evidence="11 12" key="1">
    <citation type="submission" date="2020-08" db="EMBL/GenBank/DDBJ databases">
        <title>Genomic Encyclopedia of Type Strains, Phase IV (KMG-IV): sequencing the most valuable type-strain genomes for metagenomic binning, comparative biology and taxonomic classification.</title>
        <authorList>
            <person name="Goeker M."/>
        </authorList>
    </citation>
    <scope>NUCLEOTIDE SEQUENCE [LARGE SCALE GENOMIC DNA]</scope>
    <source>
        <strain evidence="11 12">DSM 22198</strain>
    </source>
</reference>
<dbReference type="GO" id="GO:0006281">
    <property type="term" value="P:DNA repair"/>
    <property type="evidence" value="ECO:0007669"/>
    <property type="project" value="TreeGrafter"/>
</dbReference>
<dbReference type="SFLD" id="SFLDG01129">
    <property type="entry name" value="C1.5:_HAD__Beta-PGM__Phosphata"/>
    <property type="match status" value="1"/>
</dbReference>
<dbReference type="NCBIfam" id="TIGR01509">
    <property type="entry name" value="HAD-SF-IA-v3"/>
    <property type="match status" value="1"/>
</dbReference>
<dbReference type="UniPathway" id="UPA00865">
    <property type="reaction ID" value="UER00834"/>
</dbReference>
<dbReference type="RefSeq" id="WP_184799727.1">
    <property type="nucleotide sequence ID" value="NZ_JACIIZ010000004.1"/>
</dbReference>
<evidence type="ECO:0000256" key="7">
    <source>
        <dbReference type="ARBA" id="ARBA00022801"/>
    </source>
</evidence>
<feature type="binding site" evidence="10">
    <location>
        <position position="26"/>
    </location>
    <ligand>
        <name>Mg(2+)</name>
        <dbReference type="ChEBI" id="CHEBI:18420"/>
    </ligand>
</feature>
<dbReference type="EMBL" id="JACIIZ010000004">
    <property type="protein sequence ID" value="MBB6251345.1"/>
    <property type="molecule type" value="Genomic_DNA"/>
</dbReference>
<keyword evidence="12" id="KW-1185">Reference proteome</keyword>
<dbReference type="SFLD" id="SFLDG01135">
    <property type="entry name" value="C1.5.6:_HAD__Beta-PGM__Phospha"/>
    <property type="match status" value="1"/>
</dbReference>
<evidence type="ECO:0000256" key="8">
    <source>
        <dbReference type="ARBA" id="ARBA00022842"/>
    </source>
</evidence>
<comment type="pathway">
    <text evidence="3 10">Organic acid metabolism; glycolate biosynthesis; glycolate from 2-phosphoglycolate: step 1/1.</text>
</comment>
<dbReference type="InterPro" id="IPR006439">
    <property type="entry name" value="HAD-SF_hydro_IA"/>
</dbReference>
<dbReference type="InterPro" id="IPR037512">
    <property type="entry name" value="PGPase_prok"/>
</dbReference>
<dbReference type="GO" id="GO:0005829">
    <property type="term" value="C:cytosol"/>
    <property type="evidence" value="ECO:0007669"/>
    <property type="project" value="TreeGrafter"/>
</dbReference>
<evidence type="ECO:0000256" key="10">
    <source>
        <dbReference type="HAMAP-Rule" id="MF_00495"/>
    </source>
</evidence>
<dbReference type="HAMAP" id="MF_00495">
    <property type="entry name" value="GPH_hydrolase_bact"/>
    <property type="match status" value="1"/>
</dbReference>
<proteinExistence type="inferred from homology"/>
<dbReference type="InterPro" id="IPR036412">
    <property type="entry name" value="HAD-like_sf"/>
</dbReference>
<organism evidence="11 12">
    <name type="scientific">Nitrospirillum iridis</name>
    <dbReference type="NCBI Taxonomy" id="765888"/>
    <lineage>
        <taxon>Bacteria</taxon>
        <taxon>Pseudomonadati</taxon>
        <taxon>Pseudomonadota</taxon>
        <taxon>Alphaproteobacteria</taxon>
        <taxon>Rhodospirillales</taxon>
        <taxon>Azospirillaceae</taxon>
        <taxon>Nitrospirillum</taxon>
    </lineage>
</organism>
<comment type="catalytic activity">
    <reaction evidence="1 10">
        <text>2-phosphoglycolate + H2O = glycolate + phosphate</text>
        <dbReference type="Rhea" id="RHEA:14369"/>
        <dbReference type="ChEBI" id="CHEBI:15377"/>
        <dbReference type="ChEBI" id="CHEBI:29805"/>
        <dbReference type="ChEBI" id="CHEBI:43474"/>
        <dbReference type="ChEBI" id="CHEBI:58033"/>
        <dbReference type="EC" id="3.1.3.18"/>
    </reaction>
</comment>
<dbReference type="InterPro" id="IPR023198">
    <property type="entry name" value="PGP-like_dom2"/>
</dbReference>
<dbReference type="SUPFAM" id="SSF56784">
    <property type="entry name" value="HAD-like"/>
    <property type="match status" value="1"/>
</dbReference>
<accession>A0A7X0AWG4</accession>
<sequence length="237" mass="24913">MPQTPDRSPAPPPQAAWPAAILFDFDGTLIDSAPDILTGINRLLDEENLPALDLGQVHQFIGDGAPTLVTRAFAATGRPLAPDSVPAMTDRYMAIYEALPADPSCVFPGVAETLAHLCAHIPLALVTNKPERATHAVLQAIGLNSYFKAVVGGDTLPTRKPHPGPLLHAMAQLGAEPARTVMVGDGANDVTAGRAAGARVVCVTYGYPRMPVEELGADRLVDHFHELPAALLDLSVG</sequence>
<dbReference type="GO" id="GO:0008967">
    <property type="term" value="F:phosphoglycolate phosphatase activity"/>
    <property type="evidence" value="ECO:0007669"/>
    <property type="project" value="UniProtKB-UniRule"/>
</dbReference>
<keyword evidence="6 10" id="KW-0479">Metal-binding</keyword>
<evidence type="ECO:0000256" key="4">
    <source>
        <dbReference type="ARBA" id="ARBA00006171"/>
    </source>
</evidence>
<dbReference type="NCBIfam" id="TIGR01449">
    <property type="entry name" value="PGP_bact"/>
    <property type="match status" value="1"/>
</dbReference>
<comment type="cofactor">
    <cofactor evidence="2 10">
        <name>Mg(2+)</name>
        <dbReference type="ChEBI" id="CHEBI:18420"/>
    </cofactor>
</comment>
<evidence type="ECO:0000256" key="1">
    <source>
        <dbReference type="ARBA" id="ARBA00000830"/>
    </source>
</evidence>
<evidence type="ECO:0000256" key="3">
    <source>
        <dbReference type="ARBA" id="ARBA00004818"/>
    </source>
</evidence>
<keyword evidence="9 10" id="KW-0119">Carbohydrate metabolism</keyword>